<evidence type="ECO:0000313" key="4">
    <source>
        <dbReference type="Proteomes" id="UP000003639"/>
    </source>
</evidence>
<dbReference type="OrthoDB" id="9781415at2"/>
<comment type="caution">
    <text evidence="3">The sequence shown here is derived from an EMBL/GenBank/DDBJ whole genome shotgun (WGS) entry which is preliminary data.</text>
</comment>
<dbReference type="PROSITE" id="PS00175">
    <property type="entry name" value="PG_MUTASE"/>
    <property type="match status" value="1"/>
</dbReference>
<reference evidence="3 4" key="1">
    <citation type="submission" date="2007-04" db="EMBL/GenBank/DDBJ databases">
        <authorList>
            <person name="Fulton L."/>
            <person name="Clifton S."/>
            <person name="Fulton B."/>
            <person name="Xu J."/>
            <person name="Minx P."/>
            <person name="Pepin K.H."/>
            <person name="Johnson M."/>
            <person name="Thiruvilangam P."/>
            <person name="Bhonagiri V."/>
            <person name="Nash W.E."/>
            <person name="Mardis E.R."/>
            <person name="Wilson R.K."/>
        </authorList>
    </citation>
    <scope>NUCLEOTIDE SEQUENCE [LARGE SCALE GENOMIC DNA]</scope>
    <source>
        <strain evidence="3 4">ATCC 29799</strain>
    </source>
</reference>
<feature type="binding site" evidence="2">
    <location>
        <position position="59"/>
    </location>
    <ligand>
        <name>substrate</name>
    </ligand>
</feature>
<protein>
    <submittedName>
        <fullName evidence="3">Phosphoglycerate mutase family protein</fullName>
    </submittedName>
</protein>
<proteinExistence type="predicted"/>
<dbReference type="InterPro" id="IPR001345">
    <property type="entry name" value="PG/BPGM_mutase_AS"/>
</dbReference>
<organism evidence="3 4">
    <name type="scientific">Pseudoflavonifractor capillosus ATCC 29799</name>
    <dbReference type="NCBI Taxonomy" id="411467"/>
    <lineage>
        <taxon>Bacteria</taxon>
        <taxon>Bacillati</taxon>
        <taxon>Bacillota</taxon>
        <taxon>Clostridia</taxon>
        <taxon>Eubacteriales</taxon>
        <taxon>Oscillospiraceae</taxon>
        <taxon>Pseudoflavonifractor</taxon>
    </lineage>
</organism>
<feature type="active site" description="Tele-phosphohistidine intermediate" evidence="1">
    <location>
        <position position="8"/>
    </location>
</feature>
<dbReference type="InterPro" id="IPR013078">
    <property type="entry name" value="His_Pase_superF_clade-1"/>
</dbReference>
<dbReference type="eggNOG" id="COG0406">
    <property type="taxonomic scope" value="Bacteria"/>
</dbReference>
<dbReference type="GO" id="GO:0005737">
    <property type="term" value="C:cytoplasm"/>
    <property type="evidence" value="ECO:0007669"/>
    <property type="project" value="TreeGrafter"/>
</dbReference>
<feature type="binding site" evidence="2">
    <location>
        <begin position="7"/>
        <end position="14"/>
    </location>
    <ligand>
        <name>substrate</name>
    </ligand>
</feature>
<accession>A6NZB1</accession>
<dbReference type="AlphaFoldDB" id="A6NZB1"/>
<name>A6NZB1_9FIRM</name>
<gene>
    <name evidence="3" type="ORF">BACCAP_03562</name>
</gene>
<dbReference type="PANTHER" id="PTHR48100:SF59">
    <property type="entry name" value="ADENOSYLCOBALAMIN_ALPHA-RIBAZOLE PHOSPHATASE"/>
    <property type="match status" value="1"/>
</dbReference>
<dbReference type="Pfam" id="PF00300">
    <property type="entry name" value="His_Phos_1"/>
    <property type="match status" value="1"/>
</dbReference>
<sequence length="193" mass="21613">MRIILARHGETDWNAAGRVQGASDTNLNDKGRTQAEELGRRLAESGEKIDICYASPKRRAFETAEIVCRHLELEPIPVEDLREVSFGAWEGCTWPEIERQWAEEYEAYQVDRMKVGPPDGESLRDALERILPALDAVAAGPGETALVVCHSGVIRAVLGWQAGVPFDNKALYRFNVPNAQWVALDWDRTGQNR</sequence>
<dbReference type="PIRSF" id="PIRSF000709">
    <property type="entry name" value="6PFK_2-Ptase"/>
    <property type="match status" value="1"/>
</dbReference>
<dbReference type="Proteomes" id="UP000003639">
    <property type="component" value="Unassembled WGS sequence"/>
</dbReference>
<dbReference type="GO" id="GO:0016791">
    <property type="term" value="F:phosphatase activity"/>
    <property type="evidence" value="ECO:0007669"/>
    <property type="project" value="TreeGrafter"/>
</dbReference>
<dbReference type="CDD" id="cd07067">
    <property type="entry name" value="HP_PGM_like"/>
    <property type="match status" value="1"/>
</dbReference>
<dbReference type="RefSeq" id="WP_006574066.1">
    <property type="nucleotide sequence ID" value="NZ_AAXG02000032.1"/>
</dbReference>
<feature type="active site" description="Proton donor/acceptor" evidence="1">
    <location>
        <position position="83"/>
    </location>
</feature>
<dbReference type="PANTHER" id="PTHR48100">
    <property type="entry name" value="BROAD-SPECIFICITY PHOSPHATASE YOR283W-RELATED"/>
    <property type="match status" value="1"/>
</dbReference>
<dbReference type="InterPro" id="IPR050275">
    <property type="entry name" value="PGM_Phosphatase"/>
</dbReference>
<dbReference type="SUPFAM" id="SSF53254">
    <property type="entry name" value="Phosphoglycerate mutase-like"/>
    <property type="match status" value="1"/>
</dbReference>
<evidence type="ECO:0000256" key="2">
    <source>
        <dbReference type="PIRSR" id="PIRSR613078-2"/>
    </source>
</evidence>
<dbReference type="InterPro" id="IPR029033">
    <property type="entry name" value="His_PPase_superfam"/>
</dbReference>
<dbReference type="STRING" id="411467.BACCAP_03562"/>
<reference evidence="3 4" key="2">
    <citation type="submission" date="2007-06" db="EMBL/GenBank/DDBJ databases">
        <title>Draft genome sequence of Pseudoflavonifractor capillosus ATCC 29799.</title>
        <authorList>
            <person name="Sudarsanam P."/>
            <person name="Ley R."/>
            <person name="Guruge J."/>
            <person name="Turnbaugh P.J."/>
            <person name="Mahowald M."/>
            <person name="Liep D."/>
            <person name="Gordon J."/>
        </authorList>
    </citation>
    <scope>NUCLEOTIDE SEQUENCE [LARGE SCALE GENOMIC DNA]</scope>
    <source>
        <strain evidence="3 4">ATCC 29799</strain>
    </source>
</reference>
<evidence type="ECO:0000313" key="3">
    <source>
        <dbReference type="EMBL" id="EDM98760.1"/>
    </source>
</evidence>
<dbReference type="EMBL" id="AAXG02000032">
    <property type="protein sequence ID" value="EDM98760.1"/>
    <property type="molecule type" value="Genomic_DNA"/>
</dbReference>
<dbReference type="Gene3D" id="3.40.50.1240">
    <property type="entry name" value="Phosphoglycerate mutase-like"/>
    <property type="match status" value="1"/>
</dbReference>
<keyword evidence="4" id="KW-1185">Reference proteome</keyword>
<dbReference type="SMART" id="SM00855">
    <property type="entry name" value="PGAM"/>
    <property type="match status" value="1"/>
</dbReference>
<evidence type="ECO:0000256" key="1">
    <source>
        <dbReference type="PIRSR" id="PIRSR613078-1"/>
    </source>
</evidence>